<name>A0A319CWW8_9EURO</name>
<feature type="transmembrane region" description="Helical" evidence="1">
    <location>
        <begin position="97"/>
        <end position="118"/>
    </location>
</feature>
<feature type="transmembrane region" description="Helical" evidence="1">
    <location>
        <begin position="124"/>
        <end position="142"/>
    </location>
</feature>
<reference evidence="2 3" key="1">
    <citation type="submission" date="2018-02" db="EMBL/GenBank/DDBJ databases">
        <title>The genomes of Aspergillus section Nigri reveals drivers in fungal speciation.</title>
        <authorList>
            <consortium name="DOE Joint Genome Institute"/>
            <person name="Vesth T.C."/>
            <person name="Nybo J."/>
            <person name="Theobald S."/>
            <person name="Brandl J."/>
            <person name="Frisvad J.C."/>
            <person name="Nielsen K.F."/>
            <person name="Lyhne E.K."/>
            <person name="Kogle M.E."/>
            <person name="Kuo A."/>
            <person name="Riley R."/>
            <person name="Clum A."/>
            <person name="Nolan M."/>
            <person name="Lipzen A."/>
            <person name="Salamov A."/>
            <person name="Henrissat B."/>
            <person name="Wiebenga A."/>
            <person name="De vries R.P."/>
            <person name="Grigoriev I.V."/>
            <person name="Mortensen U.H."/>
            <person name="Andersen M.R."/>
            <person name="Baker S.E."/>
        </authorList>
    </citation>
    <scope>NUCLEOTIDE SEQUENCE [LARGE SCALE GENOMIC DNA]</scope>
    <source>
        <strain evidence="2 3">CBS 707.79</strain>
    </source>
</reference>
<keyword evidence="1" id="KW-0472">Membrane</keyword>
<keyword evidence="1" id="KW-0812">Transmembrane</keyword>
<dbReference type="VEuPathDB" id="FungiDB:BO71DRAFT_117303"/>
<accession>A0A319CWW8</accession>
<evidence type="ECO:0000313" key="3">
    <source>
        <dbReference type="Proteomes" id="UP000247810"/>
    </source>
</evidence>
<gene>
    <name evidence="2" type="ORF">BO71DRAFT_117303</name>
</gene>
<protein>
    <submittedName>
        <fullName evidence="2">Uncharacterized protein</fullName>
    </submittedName>
</protein>
<dbReference type="EMBL" id="KZ826046">
    <property type="protein sequence ID" value="PYH89139.1"/>
    <property type="molecule type" value="Genomic_DNA"/>
</dbReference>
<proteinExistence type="predicted"/>
<sequence length="157" mass="18173">MRLCASPVSTYALELSLDRRWDSSRDVPKSEKKNRKKSVSATDSAQRASAWSNYSIWISDCYENVFLLYRWGFWSSMFFYLKKLLSAFSTASAELRWFRICFALFPSIMSGLMGWCVVFIWRPIIDLGMCFLSLLLFIGSHFRRVPKDLTGKASVDS</sequence>
<evidence type="ECO:0000256" key="1">
    <source>
        <dbReference type="SAM" id="Phobius"/>
    </source>
</evidence>
<organism evidence="2 3">
    <name type="scientific">Aspergillus ellipticus CBS 707.79</name>
    <dbReference type="NCBI Taxonomy" id="1448320"/>
    <lineage>
        <taxon>Eukaryota</taxon>
        <taxon>Fungi</taxon>
        <taxon>Dikarya</taxon>
        <taxon>Ascomycota</taxon>
        <taxon>Pezizomycotina</taxon>
        <taxon>Eurotiomycetes</taxon>
        <taxon>Eurotiomycetidae</taxon>
        <taxon>Eurotiales</taxon>
        <taxon>Aspergillaceae</taxon>
        <taxon>Aspergillus</taxon>
        <taxon>Aspergillus subgen. Circumdati</taxon>
    </lineage>
</organism>
<dbReference type="AlphaFoldDB" id="A0A319CWW8"/>
<keyword evidence="1" id="KW-1133">Transmembrane helix</keyword>
<evidence type="ECO:0000313" key="2">
    <source>
        <dbReference type="EMBL" id="PYH89139.1"/>
    </source>
</evidence>
<dbReference type="Proteomes" id="UP000247810">
    <property type="component" value="Unassembled WGS sequence"/>
</dbReference>
<keyword evidence="3" id="KW-1185">Reference proteome</keyword>